<organism evidence="2 3">
    <name type="scientific">Tanacetum coccineum</name>
    <dbReference type="NCBI Taxonomy" id="301880"/>
    <lineage>
        <taxon>Eukaryota</taxon>
        <taxon>Viridiplantae</taxon>
        <taxon>Streptophyta</taxon>
        <taxon>Embryophyta</taxon>
        <taxon>Tracheophyta</taxon>
        <taxon>Spermatophyta</taxon>
        <taxon>Magnoliopsida</taxon>
        <taxon>eudicotyledons</taxon>
        <taxon>Gunneridae</taxon>
        <taxon>Pentapetalae</taxon>
        <taxon>asterids</taxon>
        <taxon>campanulids</taxon>
        <taxon>Asterales</taxon>
        <taxon>Asteraceae</taxon>
        <taxon>Asteroideae</taxon>
        <taxon>Anthemideae</taxon>
        <taxon>Anthemidinae</taxon>
        <taxon>Tanacetum</taxon>
    </lineage>
</organism>
<sequence length="91" mass="10635">MEFVKKLIGERAQHKMEYESRVNERQIQTTEEKTDTSNALDARQQHTEQPDFNNEGNVDQNAEQCHDIRPLPAKLTDEQTIELSKNHQLES</sequence>
<protein>
    <submittedName>
        <fullName evidence="2">Uncharacterized protein</fullName>
    </submittedName>
</protein>
<feature type="compositionally biased region" description="Basic and acidic residues" evidence="1">
    <location>
        <begin position="19"/>
        <end position="35"/>
    </location>
</feature>
<evidence type="ECO:0000256" key="1">
    <source>
        <dbReference type="SAM" id="MobiDB-lite"/>
    </source>
</evidence>
<comment type="caution">
    <text evidence="2">The sequence shown here is derived from an EMBL/GenBank/DDBJ whole genome shotgun (WGS) entry which is preliminary data.</text>
</comment>
<proteinExistence type="predicted"/>
<evidence type="ECO:0000313" key="3">
    <source>
        <dbReference type="Proteomes" id="UP001151760"/>
    </source>
</evidence>
<feature type="compositionally biased region" description="Polar residues" evidence="1">
    <location>
        <begin position="50"/>
        <end position="62"/>
    </location>
</feature>
<gene>
    <name evidence="2" type="ORF">Tco_1043244</name>
</gene>
<dbReference type="Proteomes" id="UP001151760">
    <property type="component" value="Unassembled WGS sequence"/>
</dbReference>
<name>A0ABQ5GMU2_9ASTR</name>
<feature type="region of interest" description="Disordered" evidence="1">
    <location>
        <begin position="19"/>
        <end position="62"/>
    </location>
</feature>
<reference evidence="2" key="1">
    <citation type="journal article" date="2022" name="Int. J. Mol. Sci.">
        <title>Draft Genome of Tanacetum Coccineum: Genomic Comparison of Closely Related Tanacetum-Family Plants.</title>
        <authorList>
            <person name="Yamashiro T."/>
            <person name="Shiraishi A."/>
            <person name="Nakayama K."/>
            <person name="Satake H."/>
        </authorList>
    </citation>
    <scope>NUCLEOTIDE SEQUENCE</scope>
</reference>
<evidence type="ECO:0000313" key="2">
    <source>
        <dbReference type="EMBL" id="GJT76519.1"/>
    </source>
</evidence>
<reference evidence="2" key="2">
    <citation type="submission" date="2022-01" db="EMBL/GenBank/DDBJ databases">
        <authorList>
            <person name="Yamashiro T."/>
            <person name="Shiraishi A."/>
            <person name="Satake H."/>
            <person name="Nakayama K."/>
        </authorList>
    </citation>
    <scope>NUCLEOTIDE SEQUENCE</scope>
</reference>
<accession>A0ABQ5GMU2</accession>
<dbReference type="EMBL" id="BQNB010018631">
    <property type="protein sequence ID" value="GJT76519.1"/>
    <property type="molecule type" value="Genomic_DNA"/>
</dbReference>
<keyword evidence="3" id="KW-1185">Reference proteome</keyword>